<comment type="caution">
    <text evidence="2">The sequence shown here is derived from an EMBL/GenBank/DDBJ whole genome shotgun (WGS) entry which is preliminary data.</text>
</comment>
<dbReference type="InterPro" id="IPR050377">
    <property type="entry name" value="Radical_SAM_PqqE_MftC-like"/>
</dbReference>
<feature type="non-terminal residue" evidence="2">
    <location>
        <position position="1"/>
    </location>
</feature>
<gene>
    <name evidence="2" type="ORF">S01H1_26800</name>
</gene>
<proteinExistence type="predicted"/>
<accession>X0UCQ4</accession>
<dbReference type="CDD" id="cd21109">
    <property type="entry name" value="SPASM"/>
    <property type="match status" value="1"/>
</dbReference>
<feature type="domain" description="4Fe4S-binding SPASM" evidence="1">
    <location>
        <begin position="96"/>
        <end position="153"/>
    </location>
</feature>
<dbReference type="PANTHER" id="PTHR11228:SF7">
    <property type="entry name" value="PQQA PEPTIDE CYCLASE"/>
    <property type="match status" value="1"/>
</dbReference>
<dbReference type="AlphaFoldDB" id="X0UCQ4"/>
<dbReference type="InterPro" id="IPR013785">
    <property type="entry name" value="Aldolase_TIM"/>
</dbReference>
<dbReference type="InterPro" id="IPR058240">
    <property type="entry name" value="rSAM_sf"/>
</dbReference>
<dbReference type="SUPFAM" id="SSF102114">
    <property type="entry name" value="Radical SAM enzymes"/>
    <property type="match status" value="1"/>
</dbReference>
<dbReference type="Gene3D" id="3.20.20.70">
    <property type="entry name" value="Aldolase class I"/>
    <property type="match status" value="1"/>
</dbReference>
<protein>
    <recommendedName>
        <fullName evidence="1">4Fe4S-binding SPASM domain-containing protein</fullName>
    </recommendedName>
</protein>
<evidence type="ECO:0000259" key="1">
    <source>
        <dbReference type="Pfam" id="PF13186"/>
    </source>
</evidence>
<dbReference type="Pfam" id="PF13186">
    <property type="entry name" value="SPASM"/>
    <property type="match status" value="1"/>
</dbReference>
<dbReference type="InterPro" id="IPR023885">
    <property type="entry name" value="4Fe4S-binding_SPASM_dom"/>
</dbReference>
<name>X0UCQ4_9ZZZZ</name>
<reference evidence="2" key="1">
    <citation type="journal article" date="2014" name="Front. Microbiol.">
        <title>High frequency of phylogenetically diverse reductive dehalogenase-homologous genes in deep subseafloor sedimentary metagenomes.</title>
        <authorList>
            <person name="Kawai M."/>
            <person name="Futagami T."/>
            <person name="Toyoda A."/>
            <person name="Takaki Y."/>
            <person name="Nishi S."/>
            <person name="Hori S."/>
            <person name="Arai W."/>
            <person name="Tsubouchi T."/>
            <person name="Morono Y."/>
            <person name="Uchiyama I."/>
            <person name="Ito T."/>
            <person name="Fujiyama A."/>
            <person name="Inagaki F."/>
            <person name="Takami H."/>
        </authorList>
    </citation>
    <scope>NUCLEOTIDE SEQUENCE</scope>
    <source>
        <strain evidence="2">Expedition CK06-06</strain>
    </source>
</reference>
<evidence type="ECO:0000313" key="2">
    <source>
        <dbReference type="EMBL" id="GAF86255.1"/>
    </source>
</evidence>
<organism evidence="2">
    <name type="scientific">marine sediment metagenome</name>
    <dbReference type="NCBI Taxonomy" id="412755"/>
    <lineage>
        <taxon>unclassified sequences</taxon>
        <taxon>metagenomes</taxon>
        <taxon>ecological metagenomes</taxon>
    </lineage>
</organism>
<sequence length="179" mass="21080">YATTLGVQFLLIEENAEEVLRLAEICKNLGLDNLQVKPYSQNPNSFNKMSIDYNKFLGLKDKLDAISTNNFKVFFRLKRIKTTMEGRDYDVCYGLPFFTVINEKGNVQPCILYYDKPEFAYGNLYEKSFPEIWEGEKRKEVLKKIRIRGCEDCRKGCRLDVINKYLHRLKNPLEHDNFI</sequence>
<dbReference type="EMBL" id="BARS01016267">
    <property type="protein sequence ID" value="GAF86255.1"/>
    <property type="molecule type" value="Genomic_DNA"/>
</dbReference>
<dbReference type="PANTHER" id="PTHR11228">
    <property type="entry name" value="RADICAL SAM DOMAIN PROTEIN"/>
    <property type="match status" value="1"/>
</dbReference>